<proteinExistence type="predicted"/>
<dbReference type="Proteomes" id="UP000681720">
    <property type="component" value="Unassembled WGS sequence"/>
</dbReference>
<evidence type="ECO:0000313" key="2">
    <source>
        <dbReference type="EMBL" id="CAF4686398.1"/>
    </source>
</evidence>
<evidence type="ECO:0000313" key="1">
    <source>
        <dbReference type="EMBL" id="CAF4579067.1"/>
    </source>
</evidence>
<comment type="caution">
    <text evidence="2">The sequence shown here is derived from an EMBL/GenBank/DDBJ whole genome shotgun (WGS) entry which is preliminary data.</text>
</comment>
<feature type="non-terminal residue" evidence="2">
    <location>
        <position position="1"/>
    </location>
</feature>
<organism evidence="2 4">
    <name type="scientific">Rotaria magnacalcarata</name>
    <dbReference type="NCBI Taxonomy" id="392030"/>
    <lineage>
        <taxon>Eukaryota</taxon>
        <taxon>Metazoa</taxon>
        <taxon>Spiralia</taxon>
        <taxon>Gnathifera</taxon>
        <taxon>Rotifera</taxon>
        <taxon>Eurotatoria</taxon>
        <taxon>Bdelloidea</taxon>
        <taxon>Philodinida</taxon>
        <taxon>Philodinidae</taxon>
        <taxon>Rotaria</taxon>
    </lineage>
</organism>
<protein>
    <submittedName>
        <fullName evidence="2">Uncharacterized protein</fullName>
    </submittedName>
</protein>
<dbReference type="EMBL" id="CAJOBH010121614">
    <property type="protein sequence ID" value="CAF4714059.1"/>
    <property type="molecule type" value="Genomic_DNA"/>
</dbReference>
<gene>
    <name evidence="2" type="ORF">BYL167_LOCUS43537</name>
    <name evidence="3" type="ORF">BYL167_LOCUS44598</name>
    <name evidence="1" type="ORF">GIL414_LOCUS38001</name>
</gene>
<dbReference type="PANTHER" id="PTHR12484:SF4">
    <property type="entry name" value="A-KINASE ANCHOR PROTEIN 17A"/>
    <property type="match status" value="1"/>
</dbReference>
<accession>A0A8S3AJ12</accession>
<dbReference type="EMBL" id="CAJOBJ010099151">
    <property type="protein sequence ID" value="CAF4579067.1"/>
    <property type="molecule type" value="Genomic_DNA"/>
</dbReference>
<sequence>WETFFRESKSMNETKPGERADTVHIEGLPIRWFQVIRAF</sequence>
<dbReference type="AlphaFoldDB" id="A0A8S3AJ12"/>
<dbReference type="EMBL" id="CAJOBH010116074">
    <property type="protein sequence ID" value="CAF4686398.1"/>
    <property type="molecule type" value="Genomic_DNA"/>
</dbReference>
<reference evidence="2" key="1">
    <citation type="submission" date="2021-02" db="EMBL/GenBank/DDBJ databases">
        <authorList>
            <person name="Nowell W R."/>
        </authorList>
    </citation>
    <scope>NUCLEOTIDE SEQUENCE</scope>
</reference>
<dbReference type="InterPro" id="IPR056852">
    <property type="entry name" value="AK17A/B"/>
</dbReference>
<name>A0A8S3AJ12_9BILA</name>
<dbReference type="Pfam" id="PF25015">
    <property type="entry name" value="RBD_AKAP-17A"/>
    <property type="match status" value="1"/>
</dbReference>
<evidence type="ECO:0000313" key="3">
    <source>
        <dbReference type="EMBL" id="CAF4714059.1"/>
    </source>
</evidence>
<evidence type="ECO:0000313" key="4">
    <source>
        <dbReference type="Proteomes" id="UP000681967"/>
    </source>
</evidence>
<dbReference type="PANTHER" id="PTHR12484">
    <property type="entry name" value="B-LYMPHOCYTE ANTIGEN-RELATED"/>
    <property type="match status" value="1"/>
</dbReference>
<dbReference type="Proteomes" id="UP000681967">
    <property type="component" value="Unassembled WGS sequence"/>
</dbReference>